<dbReference type="InterPro" id="IPR027417">
    <property type="entry name" value="P-loop_NTPase"/>
</dbReference>
<evidence type="ECO:0000313" key="4">
    <source>
        <dbReference type="Proteomes" id="UP001059836"/>
    </source>
</evidence>
<dbReference type="InterPro" id="IPR003593">
    <property type="entry name" value="AAA+_ATPase"/>
</dbReference>
<dbReference type="Gene3D" id="3.40.50.300">
    <property type="entry name" value="P-loop containing nucleotide triphosphate hydrolases"/>
    <property type="match status" value="2"/>
</dbReference>
<feature type="region of interest" description="Disordered" evidence="1">
    <location>
        <begin position="589"/>
        <end position="675"/>
    </location>
</feature>
<sequence length="1088" mass="118102">MDPQTRRALESIRLDWATTRDDIWEPQALVHVDGLHSAVIDETMRSFSDARASTAASPLGVVIQGPAGSGKTHLLGQVRERVQNAGGYFFLAKLLDGTNFWQSIIVCITEDLNRPSPTHSSQLVQLLDQLGREAGLSPDDQRSIVGDAPLSPEILERFIRRVYRKHPTHRRRSQHILRALVLTAAEDFALQDLGAAFLFLQLDDDDEAKTWGIQVKRLGYQEVVENISRILAMDEAAVLAIDQLDTLIVTDHDGHSDQSAVDTIAHGLMTLRETLSRTTSIVSCLSTAWTILEDEAPRAVVDRFRKLPPLQRPTSADFGRALLARRFAAFYETASFTPPYPTWPINEAALAESINHTPRTLMQAADRHIGICLRTGTSSEMMTLRDSSTTKTVTAHDDPEFAALDQRFDDLIRAADPTAIIDPSTEDTRVPELLMAGLATWVGALAADAESYRWDDRPGKQPNLHARLRRTIDPDTDAQQSWSFRAIASTNAIAAQTRLAKASAAAGLTNHLNTLVILRQAPWPSGPKTATVVTEFIDRGGRVIAWSADDIRVLIAVRALRAEHADRLGEWIVSRNPVSRIAWLDQILSPTGDSSGAPSGEPSPHEPDHEPSAVPPPPDVHPQNSDGPDNDRPEYPESNNATTSISPQPSADDEPTRNAEPVAPAPHPEPIQVRPDHFTLGSVVGALTAREVGIDLEALRKHTVIFAGSGSGKTVLIRRIIEECALRGVSSIVLDVNNDLARLGQPWPAGSREWPNADEETAARDYIANTDVAVFTPGKMSGRPLSFQMLPDFTEVVDNPDEFGAAVASALGALAPRALAIGKSAKHKRMMATLKQTIEHFGRTGGGTIDTLVDLLADLPDTLCEFADSPKLGRELSDNLRSDLITDHVYSNEPVDPSVLLTPPPGYRARVSVINLSGLPDANKRNNFIGQLQMSLFAWIKKHPAGNKPLGAVLVMDEAQNFAPSEKTTTCTESTLALAAQARKYGLGLIFATQAPKGLHSKIAGNASNQFLGRFQSPVHISAAKELAAAKSSDVSDIGRLTTGVYYAAVDGGPFTKIRTPLCLSYHPPSPPSEEEVIAIARTSASSH</sequence>
<gene>
    <name evidence="3" type="ORF">GII31_16885</name>
</gene>
<protein>
    <submittedName>
        <fullName evidence="3">DUF87 domain-containing protein</fullName>
    </submittedName>
</protein>
<dbReference type="PANTHER" id="PTHR42957:SF1">
    <property type="entry name" value="HELICASE MJ1565-RELATED"/>
    <property type="match status" value="1"/>
</dbReference>
<evidence type="ECO:0000313" key="3">
    <source>
        <dbReference type="EMBL" id="QHN36297.1"/>
    </source>
</evidence>
<dbReference type="SUPFAM" id="SSF52540">
    <property type="entry name" value="P-loop containing nucleoside triphosphate hydrolases"/>
    <property type="match status" value="2"/>
</dbReference>
<reference evidence="3" key="1">
    <citation type="journal article" date="2021" name="Nat. Microbiol.">
        <title>Cocultivation of an ultrasmall environmental parasitic bacterium with lytic ability against bacteria associated with wastewater foams.</title>
        <authorList>
            <person name="Batinovic S."/>
            <person name="Rose J.J.A."/>
            <person name="Ratcliffe J."/>
            <person name="Seviour R.J."/>
            <person name="Petrovski S."/>
        </authorList>
    </citation>
    <scope>NUCLEOTIDE SEQUENCE</scope>
    <source>
        <strain evidence="3">CON9</strain>
    </source>
</reference>
<dbReference type="InterPro" id="IPR002789">
    <property type="entry name" value="HerA_central"/>
</dbReference>
<dbReference type="SMART" id="SM00382">
    <property type="entry name" value="AAA"/>
    <property type="match status" value="2"/>
</dbReference>
<dbReference type="Proteomes" id="UP001059836">
    <property type="component" value="Chromosome"/>
</dbReference>
<feature type="domain" description="AAA+ ATPase" evidence="2">
    <location>
        <begin position="699"/>
        <end position="1042"/>
    </location>
</feature>
<evidence type="ECO:0000256" key="1">
    <source>
        <dbReference type="SAM" id="MobiDB-lite"/>
    </source>
</evidence>
<accession>A0ABX6IK64</accession>
<dbReference type="EMBL" id="CP045809">
    <property type="protein sequence ID" value="QHN36297.1"/>
    <property type="molecule type" value="Genomic_DNA"/>
</dbReference>
<feature type="domain" description="AAA+ ATPase" evidence="2">
    <location>
        <begin position="57"/>
        <end position="270"/>
    </location>
</feature>
<name>A0ABX6IK64_9ACTN</name>
<dbReference type="InterPro" id="IPR008571">
    <property type="entry name" value="HerA-like"/>
</dbReference>
<dbReference type="Pfam" id="PF01935">
    <property type="entry name" value="DUF87"/>
    <property type="match status" value="1"/>
</dbReference>
<keyword evidence="4" id="KW-1185">Reference proteome</keyword>
<dbReference type="PANTHER" id="PTHR42957">
    <property type="entry name" value="HELICASE MJ1565-RELATED"/>
    <property type="match status" value="1"/>
</dbReference>
<feature type="compositionally biased region" description="Polar residues" evidence="1">
    <location>
        <begin position="637"/>
        <end position="649"/>
    </location>
</feature>
<evidence type="ECO:0000259" key="2">
    <source>
        <dbReference type="SMART" id="SM00382"/>
    </source>
</evidence>
<organism evidence="3 4">
    <name type="scientific">Gordonia pseudamarae</name>
    <dbReference type="NCBI Taxonomy" id="2831662"/>
    <lineage>
        <taxon>Bacteria</taxon>
        <taxon>Bacillati</taxon>
        <taxon>Actinomycetota</taxon>
        <taxon>Actinomycetes</taxon>
        <taxon>Mycobacteriales</taxon>
        <taxon>Gordoniaceae</taxon>
        <taxon>Gordonia</taxon>
    </lineage>
</organism>
<dbReference type="RefSeq" id="WP_260840062.1">
    <property type="nucleotide sequence ID" value="NZ_CP045809.1"/>
</dbReference>
<proteinExistence type="predicted"/>